<evidence type="ECO:0000256" key="1">
    <source>
        <dbReference type="SAM" id="MobiDB-lite"/>
    </source>
</evidence>
<feature type="compositionally biased region" description="Polar residues" evidence="1">
    <location>
        <begin position="55"/>
        <end position="64"/>
    </location>
</feature>
<feature type="compositionally biased region" description="Polar residues" evidence="1">
    <location>
        <begin position="343"/>
        <end position="354"/>
    </location>
</feature>
<protein>
    <submittedName>
        <fullName evidence="3">Uncharacterized protein LOC106555069</fullName>
    </submittedName>
</protein>
<dbReference type="OrthoDB" id="8951018at2759"/>
<feature type="region of interest" description="Disordered" evidence="1">
    <location>
        <begin position="315"/>
        <end position="354"/>
    </location>
</feature>
<dbReference type="Proteomes" id="UP000504617">
    <property type="component" value="Unplaced"/>
</dbReference>
<reference evidence="3" key="1">
    <citation type="submission" date="2025-08" db="UniProtKB">
        <authorList>
            <consortium name="RefSeq"/>
        </authorList>
    </citation>
    <scope>IDENTIFICATION</scope>
</reference>
<feature type="compositionally biased region" description="Low complexity" evidence="1">
    <location>
        <begin position="104"/>
        <end position="119"/>
    </location>
</feature>
<organism evidence="2 3">
    <name type="scientific">Thamnophis sirtalis</name>
    <dbReference type="NCBI Taxonomy" id="35019"/>
    <lineage>
        <taxon>Eukaryota</taxon>
        <taxon>Metazoa</taxon>
        <taxon>Chordata</taxon>
        <taxon>Craniata</taxon>
        <taxon>Vertebrata</taxon>
        <taxon>Euteleostomi</taxon>
        <taxon>Lepidosauria</taxon>
        <taxon>Squamata</taxon>
        <taxon>Bifurcata</taxon>
        <taxon>Unidentata</taxon>
        <taxon>Episquamata</taxon>
        <taxon>Toxicofera</taxon>
        <taxon>Serpentes</taxon>
        <taxon>Colubroidea</taxon>
        <taxon>Colubridae</taxon>
        <taxon>Natricinae</taxon>
        <taxon>Thamnophis</taxon>
    </lineage>
</organism>
<dbReference type="KEGG" id="tsr:106555069"/>
<accession>A0A6I9YZL2</accession>
<keyword evidence="2" id="KW-1185">Reference proteome</keyword>
<dbReference type="GeneID" id="106555069"/>
<feature type="compositionally biased region" description="Polar residues" evidence="1">
    <location>
        <begin position="194"/>
        <end position="206"/>
    </location>
</feature>
<evidence type="ECO:0000313" key="2">
    <source>
        <dbReference type="Proteomes" id="UP000504617"/>
    </source>
</evidence>
<feature type="region of interest" description="Disordered" evidence="1">
    <location>
        <begin position="104"/>
        <end position="215"/>
    </location>
</feature>
<dbReference type="RefSeq" id="XP_013929311.1">
    <property type="nucleotide sequence ID" value="XM_014073836.1"/>
</dbReference>
<feature type="compositionally biased region" description="Polar residues" evidence="1">
    <location>
        <begin position="150"/>
        <end position="168"/>
    </location>
</feature>
<dbReference type="AlphaFoldDB" id="A0A6I9YZL2"/>
<feature type="region of interest" description="Disordered" evidence="1">
    <location>
        <begin position="40"/>
        <end position="76"/>
    </location>
</feature>
<sequence length="354" mass="38330">MSAVMGGDEVFIISANPEPGRLSFTSCKIQDKRLMRSVTSPSSVSEWLIPKPTEPSIQGSNSQGEEPPKGACLKPQAWRARTFHDLLAPFPQLQEQWSQWANNGSFSKGAKSGGFSTSTPNQPTRIQNVRSAGETEGTSEGSHLEDLASNPWTPSAQKPQKATGGSTLRRSEFANPSFDFLTGSPDCGHPRLSEPSQVERSLSLVQSPHRGGKDAPEAALRLKSNAINCAKPKEGLVDIEGPKAVFVISEEGDDQQPLVLAEHTNQCIDVLPKTNAVLCEGGTATRKEQMVDLSLEDDLKEATRSRLGMELWGEPSSSYQDAFRGDRDDETYTPGPKPESLAHLNSTTSPNVLF</sequence>
<feature type="compositionally biased region" description="Polar residues" evidence="1">
    <location>
        <begin position="120"/>
        <end position="141"/>
    </location>
</feature>
<name>A0A6I9YZL2_9SAUR</name>
<gene>
    <name evidence="3" type="primary">LOC106555069</name>
</gene>
<proteinExistence type="predicted"/>
<evidence type="ECO:0000313" key="3">
    <source>
        <dbReference type="RefSeq" id="XP_013929311.1"/>
    </source>
</evidence>